<dbReference type="AlphaFoldDB" id="A0A7G2EXF7"/>
<proteinExistence type="predicted"/>
<evidence type="ECO:0000313" key="2">
    <source>
        <dbReference type="Proteomes" id="UP000516314"/>
    </source>
</evidence>
<reference evidence="1 2" key="1">
    <citation type="submission" date="2020-09" db="EMBL/GenBank/DDBJ databases">
        <authorList>
            <person name="Ashkenazy H."/>
        </authorList>
    </citation>
    <scope>NUCLEOTIDE SEQUENCE [LARGE SCALE GENOMIC DNA]</scope>
    <source>
        <strain evidence="2">cv. Cdm-0</strain>
    </source>
</reference>
<accession>A0A7G2EXF7</accession>
<sequence>MPKLGEADIETTYPDINKFVTSITSVNRLSLCVRVNSAEEDFYCEGISSTSLRI</sequence>
<name>A0A7G2EXF7_ARATH</name>
<protein>
    <submittedName>
        <fullName evidence="1">(thale cress) hypothetical protein</fullName>
    </submittedName>
</protein>
<dbReference type="Proteomes" id="UP000516314">
    <property type="component" value="Chromosome 4"/>
</dbReference>
<evidence type="ECO:0000313" key="1">
    <source>
        <dbReference type="EMBL" id="CAD5327966.1"/>
    </source>
</evidence>
<gene>
    <name evidence="1" type="ORF">AT9943_LOCUS15645</name>
</gene>
<dbReference type="EMBL" id="LR881469">
    <property type="protein sequence ID" value="CAD5327966.1"/>
    <property type="molecule type" value="Genomic_DNA"/>
</dbReference>
<organism evidence="1 2">
    <name type="scientific">Arabidopsis thaliana</name>
    <name type="common">Mouse-ear cress</name>
    <dbReference type="NCBI Taxonomy" id="3702"/>
    <lineage>
        <taxon>Eukaryota</taxon>
        <taxon>Viridiplantae</taxon>
        <taxon>Streptophyta</taxon>
        <taxon>Embryophyta</taxon>
        <taxon>Tracheophyta</taxon>
        <taxon>Spermatophyta</taxon>
        <taxon>Magnoliopsida</taxon>
        <taxon>eudicotyledons</taxon>
        <taxon>Gunneridae</taxon>
        <taxon>Pentapetalae</taxon>
        <taxon>rosids</taxon>
        <taxon>malvids</taxon>
        <taxon>Brassicales</taxon>
        <taxon>Brassicaceae</taxon>
        <taxon>Camelineae</taxon>
        <taxon>Arabidopsis</taxon>
    </lineage>
</organism>